<dbReference type="AlphaFoldDB" id="A0A9W6KM76"/>
<dbReference type="PANTHER" id="PTHR34846:SF10">
    <property type="entry name" value="CYTOPLASMIC PROTEIN"/>
    <property type="match status" value="1"/>
</dbReference>
<organism evidence="2 3">
    <name type="scientific">Dactylosporangium matsuzakiense</name>
    <dbReference type="NCBI Taxonomy" id="53360"/>
    <lineage>
        <taxon>Bacteria</taxon>
        <taxon>Bacillati</taxon>
        <taxon>Actinomycetota</taxon>
        <taxon>Actinomycetes</taxon>
        <taxon>Micromonosporales</taxon>
        <taxon>Micromonosporaceae</taxon>
        <taxon>Dactylosporangium</taxon>
    </lineage>
</organism>
<feature type="domain" description="Carboxymuconolactone decarboxylase-like" evidence="1">
    <location>
        <begin position="12"/>
        <end position="88"/>
    </location>
</feature>
<dbReference type="Gene3D" id="1.20.1290.10">
    <property type="entry name" value="AhpD-like"/>
    <property type="match status" value="1"/>
</dbReference>
<dbReference type="InterPro" id="IPR029032">
    <property type="entry name" value="AhpD-like"/>
</dbReference>
<accession>A0A9W6KM76</accession>
<dbReference type="RefSeq" id="WP_261965894.1">
    <property type="nucleotide sequence ID" value="NZ_BAAAXA010000001.1"/>
</dbReference>
<comment type="caution">
    <text evidence="2">The sequence shown here is derived from an EMBL/GenBank/DDBJ whole genome shotgun (WGS) entry which is preliminary data.</text>
</comment>
<dbReference type="NCBIfam" id="TIGR00778">
    <property type="entry name" value="ahpD_dom"/>
    <property type="match status" value="1"/>
</dbReference>
<dbReference type="SUPFAM" id="SSF69118">
    <property type="entry name" value="AhpD-like"/>
    <property type="match status" value="1"/>
</dbReference>
<evidence type="ECO:0000313" key="2">
    <source>
        <dbReference type="EMBL" id="GLL03465.1"/>
    </source>
</evidence>
<reference evidence="2" key="1">
    <citation type="journal article" date="2014" name="Int. J. Syst. Evol. Microbiol.">
        <title>Complete genome sequence of Corynebacterium casei LMG S-19264T (=DSM 44701T), isolated from a smear-ripened cheese.</title>
        <authorList>
            <consortium name="US DOE Joint Genome Institute (JGI-PGF)"/>
            <person name="Walter F."/>
            <person name="Albersmeier A."/>
            <person name="Kalinowski J."/>
            <person name="Ruckert C."/>
        </authorList>
    </citation>
    <scope>NUCLEOTIDE SEQUENCE</scope>
    <source>
        <strain evidence="2">VKM Ac-1321</strain>
    </source>
</reference>
<dbReference type="InterPro" id="IPR004675">
    <property type="entry name" value="AhpD_core"/>
</dbReference>
<gene>
    <name evidence="2" type="ORF">GCM10017581_052110</name>
</gene>
<keyword evidence="3" id="KW-1185">Reference proteome</keyword>
<protein>
    <submittedName>
        <fullName evidence="2">Alkyl hydroperoxide reductase AhpD</fullName>
    </submittedName>
</protein>
<sequence length="142" mass="15704">MNFAEVVPEGYAVMAQLEKYGRRSVEPKLLHLVKVRASIVNGCAFCIDMHSAEALHDGDHQRRLFAVAAWRESTLFDARERAAFALTDALTRLGEDGVPDDVWAAVRAHLSPEETANLVLAIGIINVWNRISIASRRATPPL</sequence>
<dbReference type="EMBL" id="BSFP01000034">
    <property type="protein sequence ID" value="GLL03465.1"/>
    <property type="molecule type" value="Genomic_DNA"/>
</dbReference>
<evidence type="ECO:0000313" key="3">
    <source>
        <dbReference type="Proteomes" id="UP001143480"/>
    </source>
</evidence>
<dbReference type="GO" id="GO:0051920">
    <property type="term" value="F:peroxiredoxin activity"/>
    <property type="evidence" value="ECO:0007669"/>
    <property type="project" value="InterPro"/>
</dbReference>
<dbReference type="InterPro" id="IPR003779">
    <property type="entry name" value="CMD-like"/>
</dbReference>
<dbReference type="Pfam" id="PF02627">
    <property type="entry name" value="CMD"/>
    <property type="match status" value="1"/>
</dbReference>
<dbReference type="Proteomes" id="UP001143480">
    <property type="component" value="Unassembled WGS sequence"/>
</dbReference>
<evidence type="ECO:0000259" key="1">
    <source>
        <dbReference type="Pfam" id="PF02627"/>
    </source>
</evidence>
<proteinExistence type="predicted"/>
<name>A0A9W6KM76_9ACTN</name>
<dbReference type="PANTHER" id="PTHR34846">
    <property type="entry name" value="4-CARBOXYMUCONOLACTONE DECARBOXYLASE FAMILY PROTEIN (AFU_ORTHOLOGUE AFUA_6G11590)"/>
    <property type="match status" value="1"/>
</dbReference>
<reference evidence="2" key="2">
    <citation type="submission" date="2023-01" db="EMBL/GenBank/DDBJ databases">
        <authorList>
            <person name="Sun Q."/>
            <person name="Evtushenko L."/>
        </authorList>
    </citation>
    <scope>NUCLEOTIDE SEQUENCE</scope>
    <source>
        <strain evidence="2">VKM Ac-1321</strain>
    </source>
</reference>